<name>U2E097_9EURY</name>
<dbReference type="PANTHER" id="PTHR10806:SF6">
    <property type="entry name" value="SIGNAL PEPTIDASE COMPLEX CATALYTIC SUBUNIT SEC11"/>
    <property type="match status" value="1"/>
</dbReference>
<dbReference type="Proteomes" id="UP000003861">
    <property type="component" value="Unassembled WGS sequence"/>
</dbReference>
<keyword evidence="2 5" id="KW-0812">Transmembrane</keyword>
<dbReference type="AlphaFoldDB" id="U2E097"/>
<comment type="caution">
    <text evidence="6">The sequence shown here is derived from an EMBL/GenBank/DDBJ whole genome shotgun (WGS) entry which is preliminary data.</text>
</comment>
<proteinExistence type="predicted"/>
<keyword evidence="3 5" id="KW-1133">Transmembrane helix</keyword>
<dbReference type="InterPro" id="IPR001733">
    <property type="entry name" value="Peptidase_S26B"/>
</dbReference>
<feature type="transmembrane region" description="Helical" evidence="5">
    <location>
        <begin position="135"/>
        <end position="162"/>
    </location>
</feature>
<dbReference type="eggNOG" id="arCOG01739">
    <property type="taxonomic scope" value="Archaea"/>
</dbReference>
<dbReference type="RefSeq" id="WP_008525590.1">
    <property type="nucleotide sequence ID" value="NC_021921.1"/>
</dbReference>
<organism evidence="6 7">
    <name type="scientific">Halorhabdus tiamatea SARL4B</name>
    <dbReference type="NCBI Taxonomy" id="1033806"/>
    <lineage>
        <taxon>Archaea</taxon>
        <taxon>Methanobacteriati</taxon>
        <taxon>Methanobacteriota</taxon>
        <taxon>Stenosarchaea group</taxon>
        <taxon>Halobacteria</taxon>
        <taxon>Halobacteriales</taxon>
        <taxon>Haloarculaceae</taxon>
        <taxon>Halorhabdus</taxon>
    </lineage>
</organism>
<dbReference type="EMBL" id="AFNT02000033">
    <property type="protein sequence ID" value="ERJ05436.1"/>
    <property type="molecule type" value="Genomic_DNA"/>
</dbReference>
<keyword evidence="4 5" id="KW-0472">Membrane</keyword>
<evidence type="ECO:0000313" key="6">
    <source>
        <dbReference type="EMBL" id="ERJ05436.1"/>
    </source>
</evidence>
<evidence type="ECO:0000256" key="2">
    <source>
        <dbReference type="ARBA" id="ARBA00022692"/>
    </source>
</evidence>
<dbReference type="InterPro" id="IPR019533">
    <property type="entry name" value="Peptidase_S26"/>
</dbReference>
<dbReference type="InterPro" id="IPR036286">
    <property type="entry name" value="LexA/Signal_pep-like_sf"/>
</dbReference>
<evidence type="ECO:0000256" key="3">
    <source>
        <dbReference type="ARBA" id="ARBA00022989"/>
    </source>
</evidence>
<reference evidence="6 7" key="2">
    <citation type="journal article" date="2013" name="PLoS ONE">
        <title>INDIGO - INtegrated Data Warehouse of MIcrobial GenOmes with Examples from the Red Sea Extremophiles.</title>
        <authorList>
            <person name="Alam I."/>
            <person name="Antunes A."/>
            <person name="Kamau A.A."/>
            <person name="Ba Alawi W."/>
            <person name="Kalkatawi M."/>
            <person name="Stingl U."/>
            <person name="Bajic V.B."/>
        </authorList>
    </citation>
    <scope>NUCLEOTIDE SEQUENCE [LARGE SCALE GENOMIC DNA]</scope>
    <source>
        <strain evidence="6 7">SARL4B</strain>
    </source>
</reference>
<evidence type="ECO:0000313" key="7">
    <source>
        <dbReference type="Proteomes" id="UP000003861"/>
    </source>
</evidence>
<evidence type="ECO:0000256" key="5">
    <source>
        <dbReference type="SAM" id="Phobius"/>
    </source>
</evidence>
<evidence type="ECO:0000256" key="1">
    <source>
        <dbReference type="ARBA" id="ARBA00004370"/>
    </source>
</evidence>
<evidence type="ECO:0000256" key="4">
    <source>
        <dbReference type="ARBA" id="ARBA00023136"/>
    </source>
</evidence>
<dbReference type="GO" id="GO:0004252">
    <property type="term" value="F:serine-type endopeptidase activity"/>
    <property type="evidence" value="ECO:0007669"/>
    <property type="project" value="InterPro"/>
</dbReference>
<dbReference type="CDD" id="cd06530">
    <property type="entry name" value="S26_SPase_I"/>
    <property type="match status" value="1"/>
</dbReference>
<dbReference type="SUPFAM" id="SSF51306">
    <property type="entry name" value="LexA/Signal peptidase"/>
    <property type="match status" value="1"/>
</dbReference>
<reference evidence="6 7" key="1">
    <citation type="journal article" date="2011" name="J. Bacteriol.">
        <title>Genome sequence of Halorhabdus tiamatea, the first archaeon isolated from a deep-sea anoxic brine lake.</title>
        <authorList>
            <person name="Antunes A."/>
            <person name="Alam I."/>
            <person name="Bajic V.B."/>
            <person name="Stingl U."/>
        </authorList>
    </citation>
    <scope>NUCLEOTIDE SEQUENCE [LARGE SCALE GENOMIC DNA]</scope>
    <source>
        <strain evidence="6 7">SARL4B</strain>
    </source>
</reference>
<dbReference type="PANTHER" id="PTHR10806">
    <property type="entry name" value="SIGNAL PEPTIDASE COMPLEX CATALYTIC SUBUNIT SEC11"/>
    <property type="match status" value="1"/>
</dbReference>
<dbReference type="STRING" id="1033806.HTIA_1201"/>
<accession>U2E097</accession>
<dbReference type="EC" id="3.4.-.-" evidence="6"/>
<comment type="subcellular location">
    <subcellularLocation>
        <location evidence="1">Membrane</location>
    </subcellularLocation>
</comment>
<dbReference type="GO" id="GO:0006465">
    <property type="term" value="P:signal peptide processing"/>
    <property type="evidence" value="ECO:0007669"/>
    <property type="project" value="InterPro"/>
</dbReference>
<sequence length="181" mass="19438">MNPTDFDWRRLGTIAVVLVFLFVLGAVLVTTVPQLAGADHSFVVRSDSMSPSIDAGAVVLVSDVPADRIEREDVITYVESENAGSTTRVTHRVVDIETADDQLQFRTKGDANDNPDEQLVAASNVVGVVQFHVPLIGYLIAFAGSTTGLVTLVVVPATLLVVSEMWSLYTDVTESEEGETS</sequence>
<keyword evidence="6" id="KW-0378">Hydrolase</keyword>
<gene>
    <name evidence="6" type="ORF">HLRTI_002591</name>
</gene>
<dbReference type="GO" id="GO:0016020">
    <property type="term" value="C:membrane"/>
    <property type="evidence" value="ECO:0007669"/>
    <property type="project" value="UniProtKB-SubCell"/>
</dbReference>
<dbReference type="NCBIfam" id="TIGR02228">
    <property type="entry name" value="sigpep_I_arch"/>
    <property type="match status" value="1"/>
</dbReference>
<dbReference type="OrthoDB" id="4822at2157"/>
<protein>
    <submittedName>
        <fullName evidence="6">Signal peptidase endoplasmic reticulum-type protein</fullName>
        <ecNumber evidence="6">3.4.-.-</ecNumber>
    </submittedName>
</protein>
<dbReference type="GeneID" id="23800241"/>